<feature type="region of interest" description="Disordered" evidence="6">
    <location>
        <begin position="345"/>
        <end position="380"/>
    </location>
</feature>
<keyword evidence="9" id="KW-1185">Reference proteome</keyword>
<keyword evidence="5" id="KW-0175">Coiled coil</keyword>
<protein>
    <recommendedName>
        <fullName evidence="7">TPX2 C-terminal domain-containing protein</fullName>
    </recommendedName>
</protein>
<dbReference type="Pfam" id="PF06886">
    <property type="entry name" value="TPX2"/>
    <property type="match status" value="1"/>
</dbReference>
<evidence type="ECO:0000313" key="9">
    <source>
        <dbReference type="Proteomes" id="UP000234323"/>
    </source>
</evidence>
<evidence type="ECO:0000256" key="4">
    <source>
        <dbReference type="ARBA" id="ARBA00023212"/>
    </source>
</evidence>
<dbReference type="GO" id="GO:0060236">
    <property type="term" value="P:regulation of mitotic spindle organization"/>
    <property type="evidence" value="ECO:0007669"/>
    <property type="project" value="InterPro"/>
</dbReference>
<dbReference type="VEuPathDB" id="FungiDB:RhiirFUN_012655"/>
<dbReference type="InterPro" id="IPR009675">
    <property type="entry name" value="TPX2_fam"/>
</dbReference>
<dbReference type="VEuPathDB" id="FungiDB:FUN_011367"/>
<evidence type="ECO:0000259" key="7">
    <source>
        <dbReference type="Pfam" id="PF06886"/>
    </source>
</evidence>
<comment type="subcellular location">
    <subcellularLocation>
        <location evidence="1">Cytoplasm</location>
        <location evidence="1">Cytoskeleton</location>
    </subcellularLocation>
</comment>
<reference evidence="8 9" key="1">
    <citation type="submission" date="2015-10" db="EMBL/GenBank/DDBJ databases">
        <title>Genome analyses suggest a sexual origin of heterokaryosis in a supposedly ancient asexual fungus.</title>
        <authorList>
            <person name="Ropars J."/>
            <person name="Sedzielewska K."/>
            <person name="Noel J."/>
            <person name="Charron P."/>
            <person name="Farinelli L."/>
            <person name="Marton T."/>
            <person name="Kruger M."/>
            <person name="Pelin A."/>
            <person name="Brachmann A."/>
            <person name="Corradi N."/>
        </authorList>
    </citation>
    <scope>NUCLEOTIDE SEQUENCE [LARGE SCALE GENOMIC DNA]</scope>
    <source>
        <strain evidence="8 9">A4</strain>
    </source>
</reference>
<feature type="domain" description="TPX2 C-terminal" evidence="7">
    <location>
        <begin position="442"/>
        <end position="514"/>
    </location>
</feature>
<evidence type="ECO:0000256" key="2">
    <source>
        <dbReference type="ARBA" id="ARBA00005885"/>
    </source>
</evidence>
<dbReference type="GO" id="GO:0005874">
    <property type="term" value="C:microtubule"/>
    <property type="evidence" value="ECO:0007669"/>
    <property type="project" value="InterPro"/>
</dbReference>
<dbReference type="EMBL" id="LLXI01000224">
    <property type="protein sequence ID" value="PKY42903.1"/>
    <property type="molecule type" value="Genomic_DNA"/>
</dbReference>
<dbReference type="PANTHER" id="PTHR14326:SF44">
    <property type="entry name" value="TARGETING PROTEIN FOR XKLP2"/>
    <property type="match status" value="1"/>
</dbReference>
<comment type="similarity">
    <text evidence="2">Belongs to the TPX2 family.</text>
</comment>
<dbReference type="VEuPathDB" id="FungiDB:RhiirA1_531753"/>
<feature type="compositionally biased region" description="Pro residues" evidence="6">
    <location>
        <begin position="285"/>
        <end position="296"/>
    </location>
</feature>
<dbReference type="Proteomes" id="UP000234323">
    <property type="component" value="Unassembled WGS sequence"/>
</dbReference>
<feature type="coiled-coil region" evidence="5">
    <location>
        <begin position="459"/>
        <end position="489"/>
    </location>
</feature>
<dbReference type="InterPro" id="IPR027329">
    <property type="entry name" value="TPX2_C"/>
</dbReference>
<feature type="region of interest" description="Disordered" evidence="6">
    <location>
        <begin position="275"/>
        <end position="299"/>
    </location>
</feature>
<evidence type="ECO:0000256" key="1">
    <source>
        <dbReference type="ARBA" id="ARBA00004245"/>
    </source>
</evidence>
<name>A0A2I1G8D7_9GLOM</name>
<evidence type="ECO:0000256" key="6">
    <source>
        <dbReference type="SAM" id="MobiDB-lite"/>
    </source>
</evidence>
<organism evidence="8 9">
    <name type="scientific">Rhizophagus irregularis</name>
    <dbReference type="NCBI Taxonomy" id="588596"/>
    <lineage>
        <taxon>Eukaryota</taxon>
        <taxon>Fungi</taxon>
        <taxon>Fungi incertae sedis</taxon>
        <taxon>Mucoromycota</taxon>
        <taxon>Glomeromycotina</taxon>
        <taxon>Glomeromycetes</taxon>
        <taxon>Glomerales</taxon>
        <taxon>Glomeraceae</taxon>
        <taxon>Rhizophagus</taxon>
    </lineage>
</organism>
<gene>
    <name evidence="8" type="ORF">RhiirA4_540724</name>
</gene>
<sequence length="575" mass="65970">MFKNTEIETPNSQSSFSFLAPRYKDFNNDVTFSEGDSFFDTAIRLTRSATRGQPLFTPSGNVPFTPILNGIYGKDNYAKFIIEKLTTKSPLKQPKKIKFLDNLDVKAGANKENGPPVVKIVKEAVNTANIKPAKQVKNYPGCKSQGIRKRQPIKKPGTVLTIPKPFRFHKRKRSNVINRNSPKSPFISLAERIQQFLEKTPDRFKSKLVTMRSTSNYVNLPTKARSPFLRTKLRAGRIKMTNKENKINNDKVQSKPVDSCDIKSGCVKKTKPKITIPVSPHITKPKPPQQKPPSPPRIIKANPVPQLKEPFKPIVAHRKIDPTKYSLPGEKISQRKAEIREEKLKKEAQEQEKARKFKAQPLPTGSPDSLPPVHPLPTTVTKPFKLRTNIRGEKYQQYFHEKITELNKQKKEDLSFRAKPTPKLLPYRPKKSAKPLTEFVGFNLHTDARLEKRKAYDEQRNLREQEENILKERKQIEEEERNKQQIRQLRTELVHHAQPIKRYAPVKIEFANRKITKPISPLIGEKRRKKLQALNESNIRNAISENVSTAKIVPQSKNNKKLLGKNAKENTAFLK</sequence>
<dbReference type="GO" id="GO:0005819">
    <property type="term" value="C:spindle"/>
    <property type="evidence" value="ECO:0007669"/>
    <property type="project" value="InterPro"/>
</dbReference>
<keyword evidence="3" id="KW-0963">Cytoplasm</keyword>
<dbReference type="AlphaFoldDB" id="A0A2I1G8D7"/>
<keyword evidence="4" id="KW-0206">Cytoskeleton</keyword>
<proteinExistence type="inferred from homology"/>
<evidence type="ECO:0000256" key="5">
    <source>
        <dbReference type="SAM" id="Coils"/>
    </source>
</evidence>
<accession>A0A2I1G8D7</accession>
<feature type="compositionally biased region" description="Basic and acidic residues" evidence="6">
    <location>
        <begin position="345"/>
        <end position="354"/>
    </location>
</feature>
<dbReference type="PANTHER" id="PTHR14326">
    <property type="entry name" value="TARGETING PROTEIN FOR XKLP2"/>
    <property type="match status" value="1"/>
</dbReference>
<comment type="caution">
    <text evidence="8">The sequence shown here is derived from an EMBL/GenBank/DDBJ whole genome shotgun (WGS) entry which is preliminary data.</text>
</comment>
<evidence type="ECO:0000256" key="3">
    <source>
        <dbReference type="ARBA" id="ARBA00022490"/>
    </source>
</evidence>
<evidence type="ECO:0000313" key="8">
    <source>
        <dbReference type="EMBL" id="PKY42903.1"/>
    </source>
</evidence>